<comment type="similarity">
    <text evidence="1 5">Belongs to the V-ATPase C subunit family.</text>
</comment>
<evidence type="ECO:0000256" key="1">
    <source>
        <dbReference type="ARBA" id="ARBA00006138"/>
    </source>
</evidence>
<keyword evidence="6" id="KW-0812">Transmembrane</keyword>
<evidence type="ECO:0000256" key="4">
    <source>
        <dbReference type="ARBA" id="ARBA00023065"/>
    </source>
</evidence>
<comment type="function">
    <text evidence="5">Subunit of the V1 complex of vacuolar(H+)-ATPase (V-ATPase), a multisubunit enzyme composed of a peripheral complex (V1) that hydrolyzes ATP and a membrane integral complex (V0) that translocates protons. V-ATPase is responsible for acidifying and maintaining the pH of intracellular compartments and in some cell types, is targeted to the plasma membrane, where it is responsible for acidifying the extracellular environment. Subunit C is necessary for the assembly of the catalytic sector of the enzyme and is likely to have a specific function in its catalytic activity.</text>
</comment>
<dbReference type="Pfam" id="PF03223">
    <property type="entry name" value="V-ATPase_C"/>
    <property type="match status" value="1"/>
</dbReference>
<dbReference type="AlphaFoldDB" id="A0ABC8L1B5"/>
<comment type="subunit">
    <text evidence="5">V-ATPase is a heteromultimeric enzyme composed of a peripheral catalytic V1 complex (components A to H) attached to an integral membrane V0 proton pore complex.</text>
</comment>
<dbReference type="PANTHER" id="PTHR10137">
    <property type="entry name" value="V-TYPE PROTON ATPASE SUBUNIT C"/>
    <property type="match status" value="1"/>
</dbReference>
<dbReference type="InterPro" id="IPR036132">
    <property type="entry name" value="Vac_ATP_synth_c_sf"/>
</dbReference>
<dbReference type="PANTHER" id="PTHR10137:SF0">
    <property type="entry name" value="V-TYPE PROTON ATPASE SUBUNIT C"/>
    <property type="match status" value="1"/>
</dbReference>
<sequence length="182" mass="20016">MKSTEAIDDGCPIYKLRFVLAYLNIANLRVGTLDSLIALGYDLLKSNSFVERVSQKIRRQIEELERISGVMPEYTNPLVSVNGQNEGGGTRSQFSSAMWTWMDSIPSTPASACEGPLNRTFVRMSSLSRIRLKGMSVTASKVTVAKKRMGNRGFLLLSIVGALCAILWVFIIATVGVRPVLL</sequence>
<keyword evidence="6" id="KW-0472">Membrane</keyword>
<dbReference type="Gene3D" id="1.20.1460.10">
    <property type="entry name" value="subunit c (vma5p) of the yeast v-atpase, domain 2"/>
    <property type="match status" value="1"/>
</dbReference>
<evidence type="ECO:0000256" key="6">
    <source>
        <dbReference type="SAM" id="Phobius"/>
    </source>
</evidence>
<protein>
    <recommendedName>
        <fullName evidence="5">V-type proton ATPase subunit C</fullName>
    </recommendedName>
</protein>
<reference evidence="7 8" key="1">
    <citation type="submission" date="2022-03" db="EMBL/GenBank/DDBJ databases">
        <authorList>
            <person name="Macdonald S."/>
            <person name="Ahmed S."/>
            <person name="Newling K."/>
        </authorList>
    </citation>
    <scope>NUCLEOTIDE SEQUENCE [LARGE SCALE GENOMIC DNA]</scope>
</reference>
<evidence type="ECO:0000313" key="7">
    <source>
        <dbReference type="EMBL" id="CAH8362450.1"/>
    </source>
</evidence>
<dbReference type="InterPro" id="IPR004907">
    <property type="entry name" value="ATPase_V1-cplx_csu"/>
</dbReference>
<keyword evidence="8" id="KW-1185">Reference proteome</keyword>
<dbReference type="GO" id="GO:1902600">
    <property type="term" value="P:proton transmembrane transport"/>
    <property type="evidence" value="ECO:0007669"/>
    <property type="project" value="UniProtKB-KW"/>
</dbReference>
<gene>
    <name evidence="7" type="ORF">ERUC_LOCUS28206</name>
</gene>
<dbReference type="Proteomes" id="UP001642260">
    <property type="component" value="Unassembled WGS sequence"/>
</dbReference>
<keyword evidence="3 5" id="KW-0375">Hydrogen ion transport</keyword>
<accession>A0ABC8L1B5</accession>
<organism evidence="7 8">
    <name type="scientific">Eruca vesicaria subsp. sativa</name>
    <name type="common">Garden rocket</name>
    <name type="synonym">Eruca sativa</name>
    <dbReference type="NCBI Taxonomy" id="29727"/>
    <lineage>
        <taxon>Eukaryota</taxon>
        <taxon>Viridiplantae</taxon>
        <taxon>Streptophyta</taxon>
        <taxon>Embryophyta</taxon>
        <taxon>Tracheophyta</taxon>
        <taxon>Spermatophyta</taxon>
        <taxon>Magnoliopsida</taxon>
        <taxon>eudicotyledons</taxon>
        <taxon>Gunneridae</taxon>
        <taxon>Pentapetalae</taxon>
        <taxon>rosids</taxon>
        <taxon>malvids</taxon>
        <taxon>Brassicales</taxon>
        <taxon>Brassicaceae</taxon>
        <taxon>Brassiceae</taxon>
        <taxon>Eruca</taxon>
    </lineage>
</organism>
<keyword evidence="6" id="KW-1133">Transmembrane helix</keyword>
<evidence type="ECO:0000313" key="8">
    <source>
        <dbReference type="Proteomes" id="UP001642260"/>
    </source>
</evidence>
<dbReference type="SUPFAM" id="SSF118203">
    <property type="entry name" value="Vacuolar ATP synthase subunit C"/>
    <property type="match status" value="1"/>
</dbReference>
<keyword evidence="4 5" id="KW-0406">Ion transport</keyword>
<dbReference type="EMBL" id="CAKOAT010330710">
    <property type="protein sequence ID" value="CAH8362450.1"/>
    <property type="molecule type" value="Genomic_DNA"/>
</dbReference>
<name>A0ABC8L1B5_ERUVS</name>
<comment type="caution">
    <text evidence="7">The sequence shown here is derived from an EMBL/GenBank/DDBJ whole genome shotgun (WGS) entry which is preliminary data.</text>
</comment>
<keyword evidence="2 5" id="KW-0813">Transport</keyword>
<evidence type="ECO:0000256" key="3">
    <source>
        <dbReference type="ARBA" id="ARBA00022781"/>
    </source>
</evidence>
<proteinExistence type="inferred from homology"/>
<evidence type="ECO:0000256" key="2">
    <source>
        <dbReference type="ARBA" id="ARBA00022448"/>
    </source>
</evidence>
<feature type="transmembrane region" description="Helical" evidence="6">
    <location>
        <begin position="154"/>
        <end position="177"/>
    </location>
</feature>
<evidence type="ECO:0000256" key="5">
    <source>
        <dbReference type="RuleBase" id="RU364010"/>
    </source>
</evidence>